<evidence type="ECO:0000259" key="3">
    <source>
        <dbReference type="PROSITE" id="PS50930"/>
    </source>
</evidence>
<dbReference type="GO" id="GO:0003677">
    <property type="term" value="F:DNA binding"/>
    <property type="evidence" value="ECO:0007669"/>
    <property type="project" value="UniProtKB-KW"/>
</dbReference>
<dbReference type="SUPFAM" id="SSF52172">
    <property type="entry name" value="CheY-like"/>
    <property type="match status" value="1"/>
</dbReference>
<feature type="domain" description="Response regulatory" evidence="2">
    <location>
        <begin position="3"/>
        <end position="114"/>
    </location>
</feature>
<dbReference type="PROSITE" id="PS50110">
    <property type="entry name" value="RESPONSE_REGULATORY"/>
    <property type="match status" value="1"/>
</dbReference>
<dbReference type="InterPro" id="IPR046947">
    <property type="entry name" value="LytR-like"/>
</dbReference>
<evidence type="ECO:0000256" key="1">
    <source>
        <dbReference type="PROSITE-ProRule" id="PRU00169"/>
    </source>
</evidence>
<keyword evidence="4" id="KW-0238">DNA-binding</keyword>
<dbReference type="OrthoDB" id="2168082at2"/>
<dbReference type="Pfam" id="PF04397">
    <property type="entry name" value="LytTR"/>
    <property type="match status" value="1"/>
</dbReference>
<dbReference type="SMART" id="SM00850">
    <property type="entry name" value="LytTR"/>
    <property type="match status" value="1"/>
</dbReference>
<dbReference type="Gene3D" id="2.40.50.1020">
    <property type="entry name" value="LytTr DNA-binding domain"/>
    <property type="match status" value="1"/>
</dbReference>
<reference evidence="4 5" key="1">
    <citation type="submission" date="2016-11" db="EMBL/GenBank/DDBJ databases">
        <title>Trade-off between light-utilization and light-protection in marine flavobacteria.</title>
        <authorList>
            <person name="Kumagai Y."/>
        </authorList>
    </citation>
    <scope>NUCLEOTIDE SEQUENCE [LARGE SCALE GENOMIC DNA]</scope>
    <source>
        <strain evidence="4 5">ATCC 700397</strain>
    </source>
</reference>
<dbReference type="GO" id="GO:0000156">
    <property type="term" value="F:phosphorelay response regulator activity"/>
    <property type="evidence" value="ECO:0007669"/>
    <property type="project" value="InterPro"/>
</dbReference>
<evidence type="ECO:0000313" key="5">
    <source>
        <dbReference type="Proteomes" id="UP000239522"/>
    </source>
</evidence>
<dbReference type="SMART" id="SM00448">
    <property type="entry name" value="REC"/>
    <property type="match status" value="1"/>
</dbReference>
<name>A0A2S7KW80_9FLAO</name>
<dbReference type="Pfam" id="PF00072">
    <property type="entry name" value="Response_reg"/>
    <property type="match status" value="1"/>
</dbReference>
<dbReference type="PANTHER" id="PTHR37299">
    <property type="entry name" value="TRANSCRIPTIONAL REGULATOR-RELATED"/>
    <property type="match status" value="1"/>
</dbReference>
<feature type="domain" description="HTH LytTR-type" evidence="3">
    <location>
        <begin position="138"/>
        <end position="209"/>
    </location>
</feature>
<dbReference type="InterPro" id="IPR011006">
    <property type="entry name" value="CheY-like_superfamily"/>
</dbReference>
<keyword evidence="1" id="KW-0597">Phosphoprotein</keyword>
<evidence type="ECO:0000259" key="2">
    <source>
        <dbReference type="PROSITE" id="PS50110"/>
    </source>
</evidence>
<keyword evidence="5" id="KW-1185">Reference proteome</keyword>
<dbReference type="Proteomes" id="UP000239522">
    <property type="component" value="Unassembled WGS sequence"/>
</dbReference>
<feature type="modified residue" description="4-aspartylphosphate" evidence="1">
    <location>
        <position position="54"/>
    </location>
</feature>
<evidence type="ECO:0000313" key="4">
    <source>
        <dbReference type="EMBL" id="PQB06899.1"/>
    </source>
</evidence>
<dbReference type="Gene3D" id="3.40.50.2300">
    <property type="match status" value="1"/>
</dbReference>
<comment type="caution">
    <text evidence="4">The sequence shown here is derived from an EMBL/GenBank/DDBJ whole genome shotgun (WGS) entry which is preliminary data.</text>
</comment>
<dbReference type="InterPro" id="IPR007492">
    <property type="entry name" value="LytTR_DNA-bd_dom"/>
</dbReference>
<dbReference type="PANTHER" id="PTHR37299:SF1">
    <property type="entry name" value="STAGE 0 SPORULATION PROTEIN A HOMOLOG"/>
    <property type="match status" value="1"/>
</dbReference>
<dbReference type="EMBL" id="MQUA01000013">
    <property type="protein sequence ID" value="PQB06899.1"/>
    <property type="molecule type" value="Genomic_DNA"/>
</dbReference>
<dbReference type="AlphaFoldDB" id="A0A2S7KW80"/>
<sequence length="236" mass="27645">MNTYIIIDDEPIAHEIIEEYCNMLPHLKLEKNCYNAKEAILFLNENTIDFMFLDINMPKLSGLDFLRTLTNPPKVIITTAYEEFALEGFDLSVNDYLLKPFSFDRLMKAINKVITNDNHSPKKEGITEVDSSSRKQKFFVKGDKKHYYIDANEILFIEAYGNYTKLFLKNEMIISNEKISYYEIFLKSKNFIRTHKSFIVPLDKIRLIEGNRIQIENHSIPIGLTYKSTISKLYNN</sequence>
<proteinExistence type="predicted"/>
<organism evidence="4 5">
    <name type="scientific">Polaribacter filamentus</name>
    <dbReference type="NCBI Taxonomy" id="53483"/>
    <lineage>
        <taxon>Bacteria</taxon>
        <taxon>Pseudomonadati</taxon>
        <taxon>Bacteroidota</taxon>
        <taxon>Flavobacteriia</taxon>
        <taxon>Flavobacteriales</taxon>
        <taxon>Flavobacteriaceae</taxon>
    </lineage>
</organism>
<protein>
    <submittedName>
        <fullName evidence="4">DNA-binding response regulator</fullName>
    </submittedName>
</protein>
<gene>
    <name evidence="4" type="ORF">BST83_06840</name>
</gene>
<dbReference type="PROSITE" id="PS50930">
    <property type="entry name" value="HTH_LYTTR"/>
    <property type="match status" value="1"/>
</dbReference>
<accession>A0A2S7KW80</accession>
<dbReference type="InterPro" id="IPR001789">
    <property type="entry name" value="Sig_transdc_resp-reg_receiver"/>
</dbReference>
<dbReference type="RefSeq" id="WP_104809140.1">
    <property type="nucleotide sequence ID" value="NZ_MQUA01000013.1"/>
</dbReference>